<keyword evidence="2" id="KW-1185">Reference proteome</keyword>
<dbReference type="Proteomes" id="UP001217918">
    <property type="component" value="Unassembled WGS sequence"/>
</dbReference>
<sequence length="78" mass="8626">MRTRNSRHERARTSCRTIGSCVTLHNREVLQMPGTLDGEARDSEAAPGKSWVLAIPDGACVSGDKWCGLDHYRAVKDQ</sequence>
<dbReference type="EMBL" id="JAQQPM010000004">
    <property type="protein sequence ID" value="KAK2071179.1"/>
    <property type="molecule type" value="Genomic_DNA"/>
</dbReference>
<organism evidence="1 2">
    <name type="scientific">Phyllachora maydis</name>
    <dbReference type="NCBI Taxonomy" id="1825666"/>
    <lineage>
        <taxon>Eukaryota</taxon>
        <taxon>Fungi</taxon>
        <taxon>Dikarya</taxon>
        <taxon>Ascomycota</taxon>
        <taxon>Pezizomycotina</taxon>
        <taxon>Sordariomycetes</taxon>
        <taxon>Sordariomycetidae</taxon>
        <taxon>Phyllachorales</taxon>
        <taxon>Phyllachoraceae</taxon>
        <taxon>Phyllachora</taxon>
    </lineage>
</organism>
<evidence type="ECO:0000313" key="2">
    <source>
        <dbReference type="Proteomes" id="UP001217918"/>
    </source>
</evidence>
<protein>
    <submittedName>
        <fullName evidence="1">Uncharacterized protein</fullName>
    </submittedName>
</protein>
<comment type="caution">
    <text evidence="1">The sequence shown here is derived from an EMBL/GenBank/DDBJ whole genome shotgun (WGS) entry which is preliminary data.</text>
</comment>
<evidence type="ECO:0000313" key="1">
    <source>
        <dbReference type="EMBL" id="KAK2071179.1"/>
    </source>
</evidence>
<proteinExistence type="predicted"/>
<gene>
    <name evidence="1" type="ORF">P8C59_005622</name>
</gene>
<accession>A0AAD9I4P0</accession>
<name>A0AAD9I4P0_9PEZI</name>
<reference evidence="1" key="1">
    <citation type="journal article" date="2023" name="Mol. Plant Microbe Interact.">
        <title>Elucidating the Obligate Nature and Biological Capacity of an Invasive Fungal Corn Pathogen.</title>
        <authorList>
            <person name="MacCready J.S."/>
            <person name="Roggenkamp E.M."/>
            <person name="Gdanetz K."/>
            <person name="Chilvers M.I."/>
        </authorList>
    </citation>
    <scope>NUCLEOTIDE SEQUENCE</scope>
    <source>
        <strain evidence="1">PM02</strain>
    </source>
</reference>
<dbReference type="AlphaFoldDB" id="A0AAD9I4P0"/>